<dbReference type="InterPro" id="IPR013094">
    <property type="entry name" value="AB_hydrolase_3"/>
</dbReference>
<dbReference type="AlphaFoldDB" id="A0A409V9P2"/>
<dbReference type="OrthoDB" id="2152029at2759"/>
<reference evidence="3 4" key="1">
    <citation type="journal article" date="2018" name="Evol. Lett.">
        <title>Horizontal gene cluster transfer increased hallucinogenic mushroom diversity.</title>
        <authorList>
            <person name="Reynolds H.T."/>
            <person name="Vijayakumar V."/>
            <person name="Gluck-Thaler E."/>
            <person name="Korotkin H.B."/>
            <person name="Matheny P.B."/>
            <person name="Slot J.C."/>
        </authorList>
    </citation>
    <scope>NUCLEOTIDE SEQUENCE [LARGE SCALE GENOMIC DNA]</scope>
    <source>
        <strain evidence="3 4">2629</strain>
    </source>
</reference>
<organism evidence="3 4">
    <name type="scientific">Panaeolus cyanescens</name>
    <dbReference type="NCBI Taxonomy" id="181874"/>
    <lineage>
        <taxon>Eukaryota</taxon>
        <taxon>Fungi</taxon>
        <taxon>Dikarya</taxon>
        <taxon>Basidiomycota</taxon>
        <taxon>Agaricomycotina</taxon>
        <taxon>Agaricomycetes</taxon>
        <taxon>Agaricomycetidae</taxon>
        <taxon>Agaricales</taxon>
        <taxon>Agaricineae</taxon>
        <taxon>Galeropsidaceae</taxon>
        <taxon>Panaeolus</taxon>
    </lineage>
</organism>
<feature type="domain" description="Alpha/beta hydrolase fold-3" evidence="2">
    <location>
        <begin position="143"/>
        <end position="359"/>
    </location>
</feature>
<dbReference type="PANTHER" id="PTHR48081">
    <property type="entry name" value="AB HYDROLASE SUPERFAMILY PROTEIN C4A8.06C"/>
    <property type="match status" value="1"/>
</dbReference>
<accession>A0A409V9P2</accession>
<dbReference type="STRING" id="181874.A0A409V9P2"/>
<keyword evidence="1" id="KW-0378">Hydrolase</keyword>
<evidence type="ECO:0000259" key="2">
    <source>
        <dbReference type="Pfam" id="PF07859"/>
    </source>
</evidence>
<dbReference type="Gene3D" id="3.40.50.1820">
    <property type="entry name" value="alpha/beta hydrolase"/>
    <property type="match status" value="1"/>
</dbReference>
<dbReference type="InterPro" id="IPR050300">
    <property type="entry name" value="GDXG_lipolytic_enzyme"/>
</dbReference>
<evidence type="ECO:0000256" key="1">
    <source>
        <dbReference type="ARBA" id="ARBA00022801"/>
    </source>
</evidence>
<name>A0A409V9P2_9AGAR</name>
<evidence type="ECO:0000313" key="4">
    <source>
        <dbReference type="Proteomes" id="UP000284842"/>
    </source>
</evidence>
<dbReference type="Proteomes" id="UP000284842">
    <property type="component" value="Unassembled WGS sequence"/>
</dbReference>
<keyword evidence="4" id="KW-1185">Reference proteome</keyword>
<proteinExistence type="predicted"/>
<dbReference type="GO" id="GO:0016787">
    <property type="term" value="F:hydrolase activity"/>
    <property type="evidence" value="ECO:0007669"/>
    <property type="project" value="UniProtKB-KW"/>
</dbReference>
<evidence type="ECO:0000313" key="3">
    <source>
        <dbReference type="EMBL" id="PPQ63471.1"/>
    </source>
</evidence>
<dbReference type="EMBL" id="NHTK01006121">
    <property type="protein sequence ID" value="PPQ63471.1"/>
    <property type="molecule type" value="Genomic_DNA"/>
</dbReference>
<protein>
    <recommendedName>
        <fullName evidence="2">Alpha/beta hydrolase fold-3 domain-containing protein</fullName>
    </recommendedName>
</protein>
<dbReference type="Pfam" id="PF07859">
    <property type="entry name" value="Abhydrolase_3"/>
    <property type="match status" value="1"/>
</dbReference>
<gene>
    <name evidence="3" type="ORF">CVT24_005128</name>
</gene>
<dbReference type="InterPro" id="IPR029058">
    <property type="entry name" value="AB_hydrolase_fold"/>
</dbReference>
<sequence length="410" mass="45143">MAQSYAFRHQPWKGLYLTYQLIVSVCVRFPLWVLFNLPSSWRPLPTWSLKRAIMVNVVRRFMETTAQTGNFLPVPNHLSIGSGRNVNGVWVAAANHLVTGELKQWADIAGVSCVRIPGYWYQKKGASIKPTAPAQAGEKIFCAFHGGAYIKLSAHPKDPTAAIARGLLQRVDNINRLFSLEYRLAVSKPFKPAHPFPTQLLDALSGYNYLVNTLGFAPENIIVVGDSAGANLAHALVRYLTDYHGSSEVDVPAPPGGLILLSPWADLGKSHEILPNGAAQKAVPTDYIGSRYGDHEYAKDAFTGPHGRGAAEINPYISPASLHPSLQVNFTKFPRTFIIGGGAEIIIDSIRTLKERMVRDLGEGNGVREGEGKVRYLEAPDAVHDYLIFTWHEPERTQALKAINEWVNAS</sequence>
<comment type="caution">
    <text evidence="3">The sequence shown here is derived from an EMBL/GenBank/DDBJ whole genome shotgun (WGS) entry which is preliminary data.</text>
</comment>
<dbReference type="SUPFAM" id="SSF53474">
    <property type="entry name" value="alpha/beta-Hydrolases"/>
    <property type="match status" value="1"/>
</dbReference>
<dbReference type="InParanoid" id="A0A409V9P2"/>
<dbReference type="PANTHER" id="PTHR48081:SF26">
    <property type="entry name" value="ALPHA_BETA HYDROLASE FOLD-3 DOMAIN-CONTAINING PROTEIN"/>
    <property type="match status" value="1"/>
</dbReference>